<proteinExistence type="predicted"/>
<evidence type="ECO:0000313" key="3">
    <source>
        <dbReference type="Proteomes" id="UP000054928"/>
    </source>
</evidence>
<organism evidence="2 3">
    <name type="scientific">Plasmopara halstedii</name>
    <name type="common">Downy mildew of sunflower</name>
    <dbReference type="NCBI Taxonomy" id="4781"/>
    <lineage>
        <taxon>Eukaryota</taxon>
        <taxon>Sar</taxon>
        <taxon>Stramenopiles</taxon>
        <taxon>Oomycota</taxon>
        <taxon>Peronosporomycetes</taxon>
        <taxon>Peronosporales</taxon>
        <taxon>Peronosporaceae</taxon>
        <taxon>Plasmopara</taxon>
    </lineage>
</organism>
<evidence type="ECO:0000313" key="2">
    <source>
        <dbReference type="EMBL" id="CEG47171.1"/>
    </source>
</evidence>
<dbReference type="RefSeq" id="XP_024583540.1">
    <property type="nucleotide sequence ID" value="XM_024718108.1"/>
</dbReference>
<dbReference type="GeneID" id="36398875"/>
<accession>A0A0N7L7I5</accession>
<feature type="region of interest" description="Disordered" evidence="1">
    <location>
        <begin position="1"/>
        <end position="20"/>
    </location>
</feature>
<reference evidence="3" key="1">
    <citation type="submission" date="2014-09" db="EMBL/GenBank/DDBJ databases">
        <authorList>
            <person name="Sharma Rahul"/>
            <person name="Thines Marco"/>
        </authorList>
    </citation>
    <scope>NUCLEOTIDE SEQUENCE [LARGE SCALE GENOMIC DNA]</scope>
</reference>
<dbReference type="EMBL" id="CCYD01002371">
    <property type="protein sequence ID" value="CEG47171.1"/>
    <property type="molecule type" value="Genomic_DNA"/>
</dbReference>
<sequence length="85" mass="9820">MSHRQGVAQGGLLKHGGLNSDNALSKLLVPHVEKVREKHLNLHDSLWQAYISQHPLRSLKLAIPRRLYFKYGPNLYLYQQAYEDV</sequence>
<protein>
    <submittedName>
        <fullName evidence="2">Uncharacterized protein</fullName>
    </submittedName>
</protein>
<dbReference type="AlphaFoldDB" id="A0A0N7L7I5"/>
<evidence type="ECO:0000256" key="1">
    <source>
        <dbReference type="SAM" id="MobiDB-lite"/>
    </source>
</evidence>
<name>A0A0N7L7I5_PLAHL</name>
<dbReference type="Proteomes" id="UP000054928">
    <property type="component" value="Unassembled WGS sequence"/>
</dbReference>
<keyword evidence="3" id="KW-1185">Reference proteome</keyword>